<gene>
    <name evidence="2" type="ORF">Sjap_007533</name>
</gene>
<sequence length="228" mass="25397">MEEVGAMLTVQDIEKEEPVTLKSPKNPTPTETVFLSNIDQTLAFPVGTVFFFDVIPSMKHSTVGIAERVKKAMSDVFLIPYYFMAGRLNYNAEDNRLELVCNNAGVSFVSAMSTLRLKDLGDLRLPNPSFQHLIVRVGRQPEELVEAPIFTIQAIFTTSFHFKNSKTKIVESMFLIGLMFFRSQGSSVEASQSALSQTIACLMAEQQQRCSGTSARYAEATTLKTFKT</sequence>
<protein>
    <submittedName>
        <fullName evidence="2">Uncharacterized protein</fullName>
    </submittedName>
</protein>
<dbReference type="AlphaFoldDB" id="A0AAP0JND8"/>
<evidence type="ECO:0000256" key="1">
    <source>
        <dbReference type="ARBA" id="ARBA00009861"/>
    </source>
</evidence>
<dbReference type="PANTHER" id="PTHR31642:SF231">
    <property type="entry name" value="BAHD FAMILY ACYLTRANSFERASE, CLADE V"/>
    <property type="match status" value="1"/>
</dbReference>
<dbReference type="InterPro" id="IPR023213">
    <property type="entry name" value="CAT-like_dom_sf"/>
</dbReference>
<organism evidence="2 3">
    <name type="scientific">Stephania japonica</name>
    <dbReference type="NCBI Taxonomy" id="461633"/>
    <lineage>
        <taxon>Eukaryota</taxon>
        <taxon>Viridiplantae</taxon>
        <taxon>Streptophyta</taxon>
        <taxon>Embryophyta</taxon>
        <taxon>Tracheophyta</taxon>
        <taxon>Spermatophyta</taxon>
        <taxon>Magnoliopsida</taxon>
        <taxon>Ranunculales</taxon>
        <taxon>Menispermaceae</taxon>
        <taxon>Menispermoideae</taxon>
        <taxon>Cissampelideae</taxon>
        <taxon>Stephania</taxon>
    </lineage>
</organism>
<evidence type="ECO:0000313" key="3">
    <source>
        <dbReference type="Proteomes" id="UP001417504"/>
    </source>
</evidence>
<dbReference type="InterPro" id="IPR050317">
    <property type="entry name" value="Plant_Fungal_Acyltransferase"/>
</dbReference>
<reference evidence="2 3" key="1">
    <citation type="submission" date="2024-01" db="EMBL/GenBank/DDBJ databases">
        <title>Genome assemblies of Stephania.</title>
        <authorList>
            <person name="Yang L."/>
        </authorList>
    </citation>
    <scope>NUCLEOTIDE SEQUENCE [LARGE SCALE GENOMIC DNA]</scope>
    <source>
        <strain evidence="2">QJT</strain>
        <tissue evidence="2">Leaf</tissue>
    </source>
</reference>
<dbReference type="EMBL" id="JBBNAE010000003">
    <property type="protein sequence ID" value="KAK9136939.1"/>
    <property type="molecule type" value="Genomic_DNA"/>
</dbReference>
<comment type="caution">
    <text evidence="2">The sequence shown here is derived from an EMBL/GenBank/DDBJ whole genome shotgun (WGS) entry which is preliminary data.</text>
</comment>
<dbReference type="Gene3D" id="3.30.559.10">
    <property type="entry name" value="Chloramphenicol acetyltransferase-like domain"/>
    <property type="match status" value="1"/>
</dbReference>
<proteinExistence type="inferred from homology"/>
<dbReference type="GO" id="GO:0016747">
    <property type="term" value="F:acyltransferase activity, transferring groups other than amino-acyl groups"/>
    <property type="evidence" value="ECO:0007669"/>
    <property type="project" value="TreeGrafter"/>
</dbReference>
<evidence type="ECO:0000313" key="2">
    <source>
        <dbReference type="EMBL" id="KAK9136939.1"/>
    </source>
</evidence>
<dbReference type="Proteomes" id="UP001417504">
    <property type="component" value="Unassembled WGS sequence"/>
</dbReference>
<accession>A0AAP0JND8</accession>
<dbReference type="Pfam" id="PF02458">
    <property type="entry name" value="Transferase"/>
    <property type="match status" value="1"/>
</dbReference>
<comment type="similarity">
    <text evidence="1">Belongs to the plant acyltransferase family.</text>
</comment>
<name>A0AAP0JND8_9MAGN</name>
<keyword evidence="3" id="KW-1185">Reference proteome</keyword>
<dbReference type="PANTHER" id="PTHR31642">
    <property type="entry name" value="TRICHOTHECENE 3-O-ACETYLTRANSFERASE"/>
    <property type="match status" value="1"/>
</dbReference>